<comment type="subcellular location">
    <subcellularLocation>
        <location evidence="2">Membrane</location>
        <topology evidence="2">Multi-pass membrane protein</topology>
    </subcellularLocation>
</comment>
<keyword evidence="5 12" id="KW-0812">Transmembrane</keyword>
<evidence type="ECO:0000256" key="9">
    <source>
        <dbReference type="ARBA" id="ARBA00022989"/>
    </source>
</evidence>
<evidence type="ECO:0000259" key="13">
    <source>
        <dbReference type="PROSITE" id="PS51371"/>
    </source>
</evidence>
<comment type="caution">
    <text evidence="14">The sequence shown here is derived from an EMBL/GenBank/DDBJ whole genome shotgun (WGS) entry which is preliminary data.</text>
</comment>
<keyword evidence="10" id="KW-0482">Metalloprotease</keyword>
<feature type="non-terminal residue" evidence="14">
    <location>
        <position position="1"/>
    </location>
</feature>
<dbReference type="AlphaFoldDB" id="X0U944"/>
<keyword evidence="7" id="KW-0378">Hydrolase</keyword>
<dbReference type="GO" id="GO:0008237">
    <property type="term" value="F:metallopeptidase activity"/>
    <property type="evidence" value="ECO:0007669"/>
    <property type="project" value="UniProtKB-KW"/>
</dbReference>
<dbReference type="PANTHER" id="PTHR39188:SF3">
    <property type="entry name" value="STAGE IV SPORULATION PROTEIN FB"/>
    <property type="match status" value="1"/>
</dbReference>
<evidence type="ECO:0000256" key="12">
    <source>
        <dbReference type="SAM" id="Phobius"/>
    </source>
</evidence>
<dbReference type="Gene3D" id="3.10.580.10">
    <property type="entry name" value="CBS-domain"/>
    <property type="match status" value="1"/>
</dbReference>
<feature type="transmembrane region" description="Helical" evidence="12">
    <location>
        <begin position="94"/>
        <end position="119"/>
    </location>
</feature>
<evidence type="ECO:0000256" key="8">
    <source>
        <dbReference type="ARBA" id="ARBA00022833"/>
    </source>
</evidence>
<keyword evidence="9 12" id="KW-1133">Transmembrane helix</keyword>
<dbReference type="InterPro" id="IPR046342">
    <property type="entry name" value="CBS_dom_sf"/>
</dbReference>
<evidence type="ECO:0000256" key="11">
    <source>
        <dbReference type="ARBA" id="ARBA00023136"/>
    </source>
</evidence>
<dbReference type="InterPro" id="IPR000644">
    <property type="entry name" value="CBS_dom"/>
</dbReference>
<keyword evidence="8" id="KW-0862">Zinc</keyword>
<sequence length="277" mass="31220">RTPKSEIIISIVGPLSSLILGAIFLAVMLFNPLNLPPWLAVTLLFSGISNIGLGIFNLIPAFPMDGGRVLRAYLWNRRNNLLSATRTASKLGRIIGYSMMALGLIQILFGQFGGFWLILMGSFLNRSAKKSYVQAKNEDTLSKINVRDVAGWPEYAIPFDTPLNDAIRNYFIVFSQTYFPIVRGNDIVGIVHLDDIKRVPIEQRSEFIIGYIMKSLSEFPFIYEEETGKDAMRKFNQMDHRPHIAIVKDNETQRIIGFIGESDIVNAMKLELYSHGS</sequence>
<feature type="domain" description="CBS" evidence="13">
    <location>
        <begin position="213"/>
        <end position="274"/>
    </location>
</feature>
<organism evidence="14">
    <name type="scientific">marine sediment metagenome</name>
    <dbReference type="NCBI Taxonomy" id="412755"/>
    <lineage>
        <taxon>unclassified sequences</taxon>
        <taxon>metagenomes</taxon>
        <taxon>ecological metagenomes</taxon>
    </lineage>
</organism>
<dbReference type="PANTHER" id="PTHR39188">
    <property type="entry name" value="MEMBRANE-ASSOCIATED ZINC METALLOPROTEASE M50B"/>
    <property type="match status" value="1"/>
</dbReference>
<protein>
    <recommendedName>
        <fullName evidence="13">CBS domain-containing protein</fullName>
    </recommendedName>
</protein>
<evidence type="ECO:0000256" key="1">
    <source>
        <dbReference type="ARBA" id="ARBA00001947"/>
    </source>
</evidence>
<evidence type="ECO:0000256" key="5">
    <source>
        <dbReference type="ARBA" id="ARBA00022692"/>
    </source>
</evidence>
<accession>X0U944</accession>
<feature type="transmembrane region" description="Helical" evidence="12">
    <location>
        <begin position="36"/>
        <end position="59"/>
    </location>
</feature>
<evidence type="ECO:0000256" key="6">
    <source>
        <dbReference type="ARBA" id="ARBA00022723"/>
    </source>
</evidence>
<reference evidence="14" key="1">
    <citation type="journal article" date="2014" name="Front. Microbiol.">
        <title>High frequency of phylogenetically diverse reductive dehalogenase-homologous genes in deep subseafloor sedimentary metagenomes.</title>
        <authorList>
            <person name="Kawai M."/>
            <person name="Futagami T."/>
            <person name="Toyoda A."/>
            <person name="Takaki Y."/>
            <person name="Nishi S."/>
            <person name="Hori S."/>
            <person name="Arai W."/>
            <person name="Tsubouchi T."/>
            <person name="Morono Y."/>
            <person name="Uchiyama I."/>
            <person name="Ito T."/>
            <person name="Fujiyama A."/>
            <person name="Inagaki F."/>
            <person name="Takami H."/>
        </authorList>
    </citation>
    <scope>NUCLEOTIDE SEQUENCE</scope>
    <source>
        <strain evidence="14">Expedition CK06-06</strain>
    </source>
</reference>
<keyword evidence="4" id="KW-0645">Protease</keyword>
<evidence type="ECO:0000256" key="7">
    <source>
        <dbReference type="ARBA" id="ARBA00022801"/>
    </source>
</evidence>
<evidence type="ECO:0000313" key="14">
    <source>
        <dbReference type="EMBL" id="GAF95861.1"/>
    </source>
</evidence>
<comment type="similarity">
    <text evidence="3">Belongs to the peptidase M50B family.</text>
</comment>
<keyword evidence="6" id="KW-0479">Metal-binding</keyword>
<dbReference type="Pfam" id="PF00571">
    <property type="entry name" value="CBS"/>
    <property type="match status" value="2"/>
</dbReference>
<comment type="cofactor">
    <cofactor evidence="1">
        <name>Zn(2+)</name>
        <dbReference type="ChEBI" id="CHEBI:29105"/>
    </cofactor>
</comment>
<dbReference type="EMBL" id="BARS01015921">
    <property type="protein sequence ID" value="GAF95861.1"/>
    <property type="molecule type" value="Genomic_DNA"/>
</dbReference>
<keyword evidence="11 12" id="KW-0472">Membrane</keyword>
<dbReference type="InterPro" id="IPR008915">
    <property type="entry name" value="Peptidase_M50"/>
</dbReference>
<dbReference type="PROSITE" id="PS51371">
    <property type="entry name" value="CBS"/>
    <property type="match status" value="1"/>
</dbReference>
<gene>
    <name evidence="14" type="ORF">S01H1_26278</name>
</gene>
<dbReference type="GO" id="GO:0006508">
    <property type="term" value="P:proteolysis"/>
    <property type="evidence" value="ECO:0007669"/>
    <property type="project" value="UniProtKB-KW"/>
</dbReference>
<evidence type="ECO:0000256" key="3">
    <source>
        <dbReference type="ARBA" id="ARBA00007931"/>
    </source>
</evidence>
<dbReference type="SUPFAM" id="SSF54631">
    <property type="entry name" value="CBS-domain pair"/>
    <property type="match status" value="1"/>
</dbReference>
<evidence type="ECO:0000256" key="2">
    <source>
        <dbReference type="ARBA" id="ARBA00004141"/>
    </source>
</evidence>
<name>X0U944_9ZZZZ</name>
<feature type="transmembrane region" description="Helical" evidence="12">
    <location>
        <begin position="7"/>
        <end position="30"/>
    </location>
</feature>
<dbReference type="GO" id="GO:0016020">
    <property type="term" value="C:membrane"/>
    <property type="evidence" value="ECO:0007669"/>
    <property type="project" value="UniProtKB-SubCell"/>
</dbReference>
<dbReference type="Pfam" id="PF02163">
    <property type="entry name" value="Peptidase_M50"/>
    <property type="match status" value="1"/>
</dbReference>
<evidence type="ECO:0000256" key="4">
    <source>
        <dbReference type="ARBA" id="ARBA00022670"/>
    </source>
</evidence>
<proteinExistence type="inferred from homology"/>
<evidence type="ECO:0000256" key="10">
    <source>
        <dbReference type="ARBA" id="ARBA00023049"/>
    </source>
</evidence>
<dbReference type="GO" id="GO:0046872">
    <property type="term" value="F:metal ion binding"/>
    <property type="evidence" value="ECO:0007669"/>
    <property type="project" value="UniProtKB-KW"/>
</dbReference>